<comment type="caution">
    <text evidence="4">The sequence shown here is derived from an EMBL/GenBank/DDBJ whole genome shotgun (WGS) entry which is preliminary data.</text>
</comment>
<dbReference type="AlphaFoldDB" id="A0A4R4X3D5"/>
<keyword evidence="4" id="KW-0482">Metalloprotease</keyword>
<evidence type="ECO:0000313" key="5">
    <source>
        <dbReference type="Proteomes" id="UP000294543"/>
    </source>
</evidence>
<evidence type="ECO:0000256" key="1">
    <source>
        <dbReference type="SAM" id="MobiDB-lite"/>
    </source>
</evidence>
<feature type="region of interest" description="Disordered" evidence="1">
    <location>
        <begin position="322"/>
        <end position="344"/>
    </location>
</feature>
<protein>
    <submittedName>
        <fullName evidence="4">CPBP family intramembrane metalloprotease</fullName>
    </submittedName>
</protein>
<evidence type="ECO:0000313" key="4">
    <source>
        <dbReference type="EMBL" id="TDD24764.1"/>
    </source>
</evidence>
<keyword evidence="2" id="KW-0472">Membrane</keyword>
<keyword evidence="4" id="KW-0378">Hydrolase</keyword>
<gene>
    <name evidence="4" type="ORF">E1294_04830</name>
</gene>
<reference evidence="4 5" key="1">
    <citation type="submission" date="2019-03" db="EMBL/GenBank/DDBJ databases">
        <title>Draft genome sequences of novel Actinobacteria.</title>
        <authorList>
            <person name="Sahin N."/>
            <person name="Ay H."/>
            <person name="Saygin H."/>
        </authorList>
    </citation>
    <scope>NUCLEOTIDE SEQUENCE [LARGE SCALE GENOMIC DNA]</scope>
    <source>
        <strain evidence="4 5">KC712</strain>
    </source>
</reference>
<name>A0A4R4X3D5_9ACTN</name>
<keyword evidence="4" id="KW-0645">Protease</keyword>
<dbReference type="PANTHER" id="PTHR35797:SF1">
    <property type="entry name" value="PROTEASE"/>
    <property type="match status" value="1"/>
</dbReference>
<dbReference type="GO" id="GO:0006508">
    <property type="term" value="P:proteolysis"/>
    <property type="evidence" value="ECO:0007669"/>
    <property type="project" value="UniProtKB-KW"/>
</dbReference>
<dbReference type="EMBL" id="SMKP01000009">
    <property type="protein sequence ID" value="TDD24764.1"/>
    <property type="molecule type" value="Genomic_DNA"/>
</dbReference>
<feature type="transmembrane region" description="Helical" evidence="2">
    <location>
        <begin position="160"/>
        <end position="181"/>
    </location>
</feature>
<dbReference type="OrthoDB" id="3693644at2"/>
<dbReference type="Pfam" id="PF02517">
    <property type="entry name" value="Rce1-like"/>
    <property type="match status" value="1"/>
</dbReference>
<dbReference type="InterPro" id="IPR042150">
    <property type="entry name" value="MmRce1-like"/>
</dbReference>
<evidence type="ECO:0000259" key="3">
    <source>
        <dbReference type="Pfam" id="PF02517"/>
    </source>
</evidence>
<keyword evidence="2" id="KW-1133">Transmembrane helix</keyword>
<dbReference type="GO" id="GO:0008237">
    <property type="term" value="F:metallopeptidase activity"/>
    <property type="evidence" value="ECO:0007669"/>
    <property type="project" value="UniProtKB-KW"/>
</dbReference>
<evidence type="ECO:0000256" key="2">
    <source>
        <dbReference type="SAM" id="Phobius"/>
    </source>
</evidence>
<dbReference type="Proteomes" id="UP000294543">
    <property type="component" value="Unassembled WGS sequence"/>
</dbReference>
<accession>A0A4R4X3D5</accession>
<feature type="transmembrane region" description="Helical" evidence="2">
    <location>
        <begin position="219"/>
        <end position="239"/>
    </location>
</feature>
<feature type="transmembrane region" description="Helical" evidence="2">
    <location>
        <begin position="88"/>
        <end position="112"/>
    </location>
</feature>
<sequence length="344" mass="36156">MERAVRRLGPGQGEHFRTAPAELAAQTGLGLGPSKARTFSLAAVAWISVPAFAALTLALSVALGLVTLDLSGLSLYRDTMGVQGGDLQTAWVSQVVTGFTLCTVVTMIPAFGEEWGWRGWLVPWLSSEAGVSRGLLISGLIWGLWHAPLTLLGYNYPNLGAWAALVFIGFCVTFGLVIGWLRLRTGSIWPAVVAHAAFNATVPTFLMLGDATTPPNFAIAGPTGVAGWAVLGLLAAALLEAPSSTAARTDLKLSPVDLVRSLVMPLNLLGQLDLAPGPCRRATPQAPSSPFSALVSPSWRPSSRSAWRTQVRIDCAEGWNSLASSSGVRPARTSSTVCRRNSGG</sequence>
<organism evidence="4 5">
    <name type="scientific">Nonomuraea diastatica</name>
    <dbReference type="NCBI Taxonomy" id="1848329"/>
    <lineage>
        <taxon>Bacteria</taxon>
        <taxon>Bacillati</taxon>
        <taxon>Actinomycetota</taxon>
        <taxon>Actinomycetes</taxon>
        <taxon>Streptosporangiales</taxon>
        <taxon>Streptosporangiaceae</taxon>
        <taxon>Nonomuraea</taxon>
    </lineage>
</organism>
<feature type="transmembrane region" description="Helical" evidence="2">
    <location>
        <begin position="188"/>
        <end position="207"/>
    </location>
</feature>
<feature type="transmembrane region" description="Helical" evidence="2">
    <location>
        <begin position="43"/>
        <end position="68"/>
    </location>
</feature>
<keyword evidence="5" id="KW-1185">Reference proteome</keyword>
<dbReference type="GO" id="GO:0004175">
    <property type="term" value="F:endopeptidase activity"/>
    <property type="evidence" value="ECO:0007669"/>
    <property type="project" value="UniProtKB-ARBA"/>
</dbReference>
<proteinExistence type="predicted"/>
<dbReference type="PANTHER" id="PTHR35797">
    <property type="entry name" value="PROTEASE-RELATED"/>
    <property type="match status" value="1"/>
</dbReference>
<feature type="transmembrane region" description="Helical" evidence="2">
    <location>
        <begin position="133"/>
        <end position="154"/>
    </location>
</feature>
<dbReference type="GO" id="GO:0080120">
    <property type="term" value="P:CAAX-box protein maturation"/>
    <property type="evidence" value="ECO:0007669"/>
    <property type="project" value="UniProtKB-ARBA"/>
</dbReference>
<dbReference type="InterPro" id="IPR003675">
    <property type="entry name" value="Rce1/LyrA-like_dom"/>
</dbReference>
<feature type="domain" description="CAAX prenyl protease 2/Lysostaphin resistance protein A-like" evidence="3">
    <location>
        <begin position="100"/>
        <end position="200"/>
    </location>
</feature>
<dbReference type="RefSeq" id="WP_132504865.1">
    <property type="nucleotide sequence ID" value="NZ_SMKP01000009.1"/>
</dbReference>
<keyword evidence="2" id="KW-0812">Transmembrane</keyword>